<dbReference type="SUPFAM" id="SSF54236">
    <property type="entry name" value="Ubiquitin-like"/>
    <property type="match status" value="1"/>
</dbReference>
<dbReference type="PROSITE" id="PS50053">
    <property type="entry name" value="UBIQUITIN_2"/>
    <property type="match status" value="1"/>
</dbReference>
<name>A0ABM1BX96_LIMPO</name>
<dbReference type="Pfam" id="PF00240">
    <property type="entry name" value="ubiquitin"/>
    <property type="match status" value="1"/>
</dbReference>
<accession>A0ABM1BX96</accession>
<evidence type="ECO:0000259" key="2">
    <source>
        <dbReference type="PROSITE" id="PS50053"/>
    </source>
</evidence>
<keyword evidence="3" id="KW-1185">Reference proteome</keyword>
<dbReference type="SMART" id="SM00213">
    <property type="entry name" value="UBQ"/>
    <property type="match status" value="1"/>
</dbReference>
<dbReference type="GeneID" id="106474281"/>
<dbReference type="Gene3D" id="3.10.20.90">
    <property type="entry name" value="Phosphatidylinositol 3-kinase Catalytic Subunit, Chain A, domain 1"/>
    <property type="match status" value="1"/>
</dbReference>
<evidence type="ECO:0000256" key="1">
    <source>
        <dbReference type="SAM" id="MobiDB-lite"/>
    </source>
</evidence>
<dbReference type="InterPro" id="IPR029071">
    <property type="entry name" value="Ubiquitin-like_domsf"/>
</dbReference>
<feature type="non-terminal residue" evidence="4">
    <location>
        <position position="210"/>
    </location>
</feature>
<gene>
    <name evidence="4" type="primary">LOC106474281</name>
</gene>
<feature type="region of interest" description="Disordered" evidence="1">
    <location>
        <begin position="71"/>
        <end position="113"/>
    </location>
</feature>
<organism evidence="3 4">
    <name type="scientific">Limulus polyphemus</name>
    <name type="common">Atlantic horseshoe crab</name>
    <dbReference type="NCBI Taxonomy" id="6850"/>
    <lineage>
        <taxon>Eukaryota</taxon>
        <taxon>Metazoa</taxon>
        <taxon>Ecdysozoa</taxon>
        <taxon>Arthropoda</taxon>
        <taxon>Chelicerata</taxon>
        <taxon>Merostomata</taxon>
        <taxon>Xiphosura</taxon>
        <taxon>Limulidae</taxon>
        <taxon>Limulus</taxon>
    </lineage>
</organism>
<reference evidence="4" key="1">
    <citation type="submission" date="2025-08" db="UniProtKB">
        <authorList>
            <consortium name="RefSeq"/>
        </authorList>
    </citation>
    <scope>IDENTIFICATION</scope>
    <source>
        <tissue evidence="4">Muscle</tissue>
    </source>
</reference>
<protein>
    <submittedName>
        <fullName evidence="4">Large proline-rich protein BAG6-like</fullName>
    </submittedName>
</protein>
<dbReference type="Proteomes" id="UP000694941">
    <property type="component" value="Unplaced"/>
</dbReference>
<feature type="domain" description="Ubiquitin-like" evidence="2">
    <location>
        <begin position="2"/>
        <end position="63"/>
    </location>
</feature>
<dbReference type="CDD" id="cd01809">
    <property type="entry name" value="Ubl_BAG6"/>
    <property type="match status" value="1"/>
</dbReference>
<dbReference type="PANTHER" id="PTHR15204:SF0">
    <property type="entry name" value="LARGE PROLINE-RICH PROTEIN BAG6"/>
    <property type="match status" value="1"/>
</dbReference>
<dbReference type="RefSeq" id="XP_013790424.2">
    <property type="nucleotide sequence ID" value="XM_013934970.2"/>
</dbReference>
<feature type="compositionally biased region" description="Low complexity" evidence="1">
    <location>
        <begin position="78"/>
        <end position="98"/>
    </location>
</feature>
<evidence type="ECO:0000313" key="4">
    <source>
        <dbReference type="RefSeq" id="XP_013790424.2"/>
    </source>
</evidence>
<proteinExistence type="predicted"/>
<evidence type="ECO:0000313" key="3">
    <source>
        <dbReference type="Proteomes" id="UP000694941"/>
    </source>
</evidence>
<sequence length="210" mass="22918">MMEVTVKTLDSQNHSFSVPEDITVKEFKEKIASSVGTPSDKQRLIFCGRVLQDEKKLSEYDVNGKVIHLVQRPPPLVSPTTASSTSSNTTTTSSSSSSRPNGGQYHNHHHHHRDGGSFLLGAFTIPQDLVDPTDVQQIVQDVVSGMGEIGRNATVMSRTSDDGSSVDVHINLGQVSMQSEAQLRLTQANRMVSQANQALQALEVGKFQQY</sequence>
<dbReference type="InterPro" id="IPR000626">
    <property type="entry name" value="Ubiquitin-like_dom"/>
</dbReference>
<dbReference type="PANTHER" id="PTHR15204">
    <property type="entry name" value="LARGE PROLINE-RICH PROTEIN BAG6"/>
    <property type="match status" value="1"/>
</dbReference>